<dbReference type="Proteomes" id="UP000249873">
    <property type="component" value="Chromosome"/>
</dbReference>
<sequence>MHFIWWFIWASLIFWIFATPYRIPGQRSKKDNPLEILKKRLANGQISKEEYLETKELIENKS</sequence>
<reference evidence="3 4" key="1">
    <citation type="submission" date="2018-05" db="EMBL/GenBank/DDBJ databases">
        <title>Complete genome sequence of Arcticibacterium luteifluviistationis SM1504T, a cytophagaceae bacterium isolated from Arctic surface seawater.</title>
        <authorList>
            <person name="Li Y."/>
            <person name="Qin Q.-L."/>
        </authorList>
    </citation>
    <scope>NUCLEOTIDE SEQUENCE [LARGE SCALE GENOMIC DNA]</scope>
    <source>
        <strain evidence="3 4">SM1504</strain>
    </source>
</reference>
<gene>
    <name evidence="3" type="ORF">DJ013_00700</name>
</gene>
<keyword evidence="1" id="KW-0472">Membrane</keyword>
<proteinExistence type="predicted"/>
<keyword evidence="1" id="KW-0812">Transmembrane</keyword>
<dbReference type="OrthoDB" id="5421551at2"/>
<name>A0A2Z4GIM8_9BACT</name>
<feature type="transmembrane region" description="Helical" evidence="1">
    <location>
        <begin position="6"/>
        <end position="23"/>
    </location>
</feature>
<dbReference type="KEGG" id="als:DJ013_00700"/>
<protein>
    <recommendedName>
        <fullName evidence="2">SHOCT domain-containing protein</fullName>
    </recommendedName>
</protein>
<organism evidence="3 4">
    <name type="scientific">Arcticibacterium luteifluviistationis</name>
    <dbReference type="NCBI Taxonomy" id="1784714"/>
    <lineage>
        <taxon>Bacteria</taxon>
        <taxon>Pseudomonadati</taxon>
        <taxon>Bacteroidota</taxon>
        <taxon>Cytophagia</taxon>
        <taxon>Cytophagales</taxon>
        <taxon>Leadbetterellaceae</taxon>
        <taxon>Arcticibacterium</taxon>
    </lineage>
</organism>
<dbReference type="Pfam" id="PF09851">
    <property type="entry name" value="SHOCT"/>
    <property type="match status" value="1"/>
</dbReference>
<feature type="domain" description="SHOCT" evidence="2">
    <location>
        <begin position="33"/>
        <end position="58"/>
    </location>
</feature>
<evidence type="ECO:0000313" key="4">
    <source>
        <dbReference type="Proteomes" id="UP000249873"/>
    </source>
</evidence>
<keyword evidence="4" id="KW-1185">Reference proteome</keyword>
<dbReference type="AlphaFoldDB" id="A0A2Z4GIM8"/>
<evidence type="ECO:0000256" key="1">
    <source>
        <dbReference type="SAM" id="Phobius"/>
    </source>
</evidence>
<keyword evidence="1" id="KW-1133">Transmembrane helix</keyword>
<evidence type="ECO:0000259" key="2">
    <source>
        <dbReference type="Pfam" id="PF09851"/>
    </source>
</evidence>
<evidence type="ECO:0000313" key="3">
    <source>
        <dbReference type="EMBL" id="AWW00744.1"/>
    </source>
</evidence>
<dbReference type="InterPro" id="IPR018649">
    <property type="entry name" value="SHOCT"/>
</dbReference>
<accession>A0A2Z4GIM8</accession>
<dbReference type="EMBL" id="CP029480">
    <property type="protein sequence ID" value="AWW00744.1"/>
    <property type="molecule type" value="Genomic_DNA"/>
</dbReference>